<dbReference type="Pfam" id="PF03704">
    <property type="entry name" value="BTAD"/>
    <property type="match status" value="1"/>
</dbReference>
<dbReference type="PROSITE" id="PS51782">
    <property type="entry name" value="LYSM"/>
    <property type="match status" value="1"/>
</dbReference>
<gene>
    <name evidence="4" type="ORF">FXF69_23180</name>
</gene>
<keyword evidence="2" id="KW-0812">Transmembrane</keyword>
<feature type="region of interest" description="Disordered" evidence="1">
    <location>
        <begin position="605"/>
        <end position="648"/>
    </location>
</feature>
<reference evidence="4 5" key="1">
    <citation type="submission" date="2019-08" db="EMBL/GenBank/DDBJ databases">
        <title>Actinomadura sp. nov. CYP1-5 isolated from mountain soil.</title>
        <authorList>
            <person name="Songsumanus A."/>
            <person name="Kuncharoen N."/>
            <person name="Kudo T."/>
            <person name="Yuki M."/>
            <person name="Igarashi Y."/>
            <person name="Tanasupawat S."/>
        </authorList>
    </citation>
    <scope>NUCLEOTIDE SEQUENCE [LARGE SCALE GENOMIC DNA]</scope>
    <source>
        <strain evidence="4 5">JCM 14158</strain>
    </source>
</reference>
<name>A0A5D0NHM5_9ACTN</name>
<feature type="transmembrane region" description="Helical" evidence="2">
    <location>
        <begin position="12"/>
        <end position="37"/>
    </location>
</feature>
<dbReference type="InterPro" id="IPR018392">
    <property type="entry name" value="LysM"/>
</dbReference>
<evidence type="ECO:0000256" key="2">
    <source>
        <dbReference type="SAM" id="Phobius"/>
    </source>
</evidence>
<keyword evidence="5" id="KW-1185">Reference proteome</keyword>
<feature type="domain" description="LysM" evidence="3">
    <location>
        <begin position="184"/>
        <end position="241"/>
    </location>
</feature>
<dbReference type="InterPro" id="IPR027417">
    <property type="entry name" value="P-loop_NTPase"/>
</dbReference>
<dbReference type="AlphaFoldDB" id="A0A5D0NHM5"/>
<dbReference type="Gene3D" id="3.10.350.10">
    <property type="entry name" value="LysM domain"/>
    <property type="match status" value="1"/>
</dbReference>
<proteinExistence type="predicted"/>
<dbReference type="Gene3D" id="1.10.10.10">
    <property type="entry name" value="Winged helix-like DNA-binding domain superfamily/Winged helix DNA-binding domain"/>
    <property type="match status" value="1"/>
</dbReference>
<accession>A0A5D0NHM5</accession>
<evidence type="ECO:0000313" key="4">
    <source>
        <dbReference type="EMBL" id="TYB43878.1"/>
    </source>
</evidence>
<feature type="compositionally biased region" description="Basic and acidic residues" evidence="1">
    <location>
        <begin position="171"/>
        <end position="180"/>
    </location>
</feature>
<dbReference type="InterPro" id="IPR036388">
    <property type="entry name" value="WH-like_DNA-bd_sf"/>
</dbReference>
<evidence type="ECO:0000259" key="3">
    <source>
        <dbReference type="PROSITE" id="PS51782"/>
    </source>
</evidence>
<evidence type="ECO:0000256" key="1">
    <source>
        <dbReference type="SAM" id="MobiDB-lite"/>
    </source>
</evidence>
<dbReference type="Gene3D" id="3.40.50.300">
    <property type="entry name" value="P-loop containing nucleotide triphosphate hydrolases"/>
    <property type="match status" value="1"/>
</dbReference>
<dbReference type="PANTHER" id="PTHR35807">
    <property type="entry name" value="TRANSCRIPTIONAL REGULATOR REDD-RELATED"/>
    <property type="match status" value="1"/>
</dbReference>
<dbReference type="SUPFAM" id="SSF46894">
    <property type="entry name" value="C-terminal effector domain of the bipartite response regulators"/>
    <property type="match status" value="1"/>
</dbReference>
<dbReference type="GO" id="GO:0006355">
    <property type="term" value="P:regulation of DNA-templated transcription"/>
    <property type="evidence" value="ECO:0007669"/>
    <property type="project" value="InterPro"/>
</dbReference>
<dbReference type="CDD" id="cd00118">
    <property type="entry name" value="LysM"/>
    <property type="match status" value="1"/>
</dbReference>
<keyword evidence="2" id="KW-0472">Membrane</keyword>
<dbReference type="SUPFAM" id="SSF48452">
    <property type="entry name" value="TPR-like"/>
    <property type="match status" value="1"/>
</dbReference>
<keyword evidence="2" id="KW-1133">Transmembrane helix</keyword>
<dbReference type="STRING" id="1220554.GCA_001552135_05084"/>
<evidence type="ECO:0000313" key="5">
    <source>
        <dbReference type="Proteomes" id="UP000323380"/>
    </source>
</evidence>
<dbReference type="InterPro" id="IPR051677">
    <property type="entry name" value="AfsR-DnrI-RedD_regulator"/>
</dbReference>
<dbReference type="InterPro" id="IPR011990">
    <property type="entry name" value="TPR-like_helical_dom_sf"/>
</dbReference>
<feature type="region of interest" description="Disordered" evidence="1">
    <location>
        <begin position="143"/>
        <end position="180"/>
    </location>
</feature>
<dbReference type="RefSeq" id="WP_148344482.1">
    <property type="nucleotide sequence ID" value="NZ_VSFG01000005.1"/>
</dbReference>
<dbReference type="Proteomes" id="UP000323380">
    <property type="component" value="Unassembled WGS sequence"/>
</dbReference>
<dbReference type="GO" id="GO:0003677">
    <property type="term" value="F:DNA binding"/>
    <property type="evidence" value="ECO:0007669"/>
    <property type="project" value="InterPro"/>
</dbReference>
<sequence>MTRSTRSRTVEVLRGVCALLVFAILLVGVPVGLYAVAGNPLPHRDVSWDRLSATLMQPDTDHRLFLAGMGLLGWLAWGLFTAVTCTETISYLAGRSAPRLPRPVGPLQLLARDLVATATLAFSATATLTAPASATVHVTAEAQPLPPQQPPSRQDASAAPRPHWEPLLGDETPHNTASEREAWRTRIIRRGDTLWNLARRAYGSGDHYPRIFKASRDLDQPKGISSLTDPDELHPGQRVRIPRVRATNPTPPPAPTSHSSNAEAPSTTEPEPSHAKQVPDPVVAPPVENPSSNGSPPTPHHAAEDQPSPGVTLPSGSYIGLGLAAVLSLAVAATRLHRRRQGCSTDRGDVPADVAAPPPEPVAKARKAHLDRDYADRDIPIPSDIDVVAQDRAVPSPDQITVGVRDNRPIALPLSGLDLGLIGDGAHAVVRALTTELLGRAPRDRVELLIPQSDIQAVFPGSDFTDPASTLPGLTITSTVSAAITHLEAELLRRARLLEATDQPDLAAFRTTDPAEPIPTLLLAAAIPESATAALHAIAQLGRRYSIGALVLGPCPTGTTVRISDDATVTEAQGPHANDLRGVHLFHLTADDADSMLCTLRTATGATDTAEAPPPTNNVPEDESDDAAPSTDSAFVPPSCPSAKDHSRPIRLETLGPVHLHTADGPITTGVRRSARDLLAYLALHPNGITRDQGIEALWPDHSADSGITAFNTAVANIRKVLRTATGLREPMFVIHATGRYRIDADLIDVDLWRLTTTLTNAHHATNDTDRIDALRLVGDHYTAEFAADLTYDWTEAHREYLRRTVIDALARLAQLVRQDHPDQALTALEQAIHHDPYAEPLYRTVMQFQAQLGHLDAAERTYRLLATRLTDLDTEPDEQTHRLLLDLQRPRAPDRLPQRY</sequence>
<protein>
    <recommendedName>
        <fullName evidence="3">LysM domain-containing protein</fullName>
    </recommendedName>
</protein>
<dbReference type="InterPro" id="IPR005158">
    <property type="entry name" value="BTAD"/>
</dbReference>
<dbReference type="SMART" id="SM00257">
    <property type="entry name" value="LysM"/>
    <property type="match status" value="1"/>
</dbReference>
<dbReference type="EMBL" id="VSFG01000005">
    <property type="protein sequence ID" value="TYB43878.1"/>
    <property type="molecule type" value="Genomic_DNA"/>
</dbReference>
<dbReference type="Gene3D" id="1.25.40.10">
    <property type="entry name" value="Tetratricopeptide repeat domain"/>
    <property type="match status" value="1"/>
</dbReference>
<feature type="region of interest" description="Disordered" evidence="1">
    <location>
        <begin position="339"/>
        <end position="376"/>
    </location>
</feature>
<dbReference type="InterPro" id="IPR016032">
    <property type="entry name" value="Sig_transdc_resp-reg_C-effctor"/>
</dbReference>
<comment type="caution">
    <text evidence="4">The sequence shown here is derived from an EMBL/GenBank/DDBJ whole genome shotgun (WGS) entry which is preliminary data.</text>
</comment>
<feature type="region of interest" description="Disordered" evidence="1">
    <location>
        <begin position="219"/>
        <end position="313"/>
    </location>
</feature>
<organism evidence="4 5">
    <name type="scientific">Actinomadura chibensis</name>
    <dbReference type="NCBI Taxonomy" id="392828"/>
    <lineage>
        <taxon>Bacteria</taxon>
        <taxon>Bacillati</taxon>
        <taxon>Actinomycetota</taxon>
        <taxon>Actinomycetes</taxon>
        <taxon>Streptosporangiales</taxon>
        <taxon>Thermomonosporaceae</taxon>
        <taxon>Actinomadura</taxon>
    </lineage>
</organism>
<dbReference type="InterPro" id="IPR036779">
    <property type="entry name" value="LysM_dom_sf"/>
</dbReference>
<dbReference type="SMART" id="SM01043">
    <property type="entry name" value="BTAD"/>
    <property type="match status" value="1"/>
</dbReference>
<feature type="transmembrane region" description="Helical" evidence="2">
    <location>
        <begin position="64"/>
        <end position="93"/>
    </location>
</feature>